<dbReference type="Gene3D" id="2.40.70.10">
    <property type="entry name" value="Acid Proteases"/>
    <property type="match status" value="1"/>
</dbReference>
<dbReference type="InterPro" id="IPR021109">
    <property type="entry name" value="Peptidase_aspartic_dom_sf"/>
</dbReference>
<accession>A0A0R0LYV1</accession>
<evidence type="ECO:0000313" key="2">
    <source>
        <dbReference type="EMBL" id="KRH94473.1"/>
    </source>
</evidence>
<organism evidence="2 3">
    <name type="scientific">Pseudoloma neurophilia</name>
    <dbReference type="NCBI Taxonomy" id="146866"/>
    <lineage>
        <taxon>Eukaryota</taxon>
        <taxon>Fungi</taxon>
        <taxon>Fungi incertae sedis</taxon>
        <taxon>Microsporidia</taxon>
        <taxon>Pseudoloma</taxon>
    </lineage>
</organism>
<dbReference type="AlphaFoldDB" id="A0A0R0LYV1"/>
<dbReference type="CDD" id="cd00303">
    <property type="entry name" value="retropepsin_like"/>
    <property type="match status" value="1"/>
</dbReference>
<comment type="caution">
    <text evidence="2">The sequence shown here is derived from an EMBL/GenBank/DDBJ whole genome shotgun (WGS) entry which is preliminary data.</text>
</comment>
<keyword evidence="3" id="KW-1185">Reference proteome</keyword>
<dbReference type="Proteomes" id="UP000051530">
    <property type="component" value="Unassembled WGS sequence"/>
</dbReference>
<evidence type="ECO:0008006" key="4">
    <source>
        <dbReference type="Google" id="ProtNLM"/>
    </source>
</evidence>
<evidence type="ECO:0000256" key="1">
    <source>
        <dbReference type="SAM" id="MobiDB-lite"/>
    </source>
</evidence>
<gene>
    <name evidence="2" type="ORF">M153_2470007595</name>
</gene>
<dbReference type="VEuPathDB" id="MicrosporidiaDB:M153_2470007595"/>
<sequence>MDVGGMVEANALKILRSVIHSKFRKNVSKEKLVYDVMNALLKIPYFEKYNMRIIQYLNNLKLTQFQTIDEYIINIQTVLEILKLNNSYTLNELDHKEKEIFLNGLNDEIITWFTGQGLESPSKMITRSKQVENQLIIVHRRQTNILRTQNGRKNQTSLNDPKTVEHDDQKKNVKDKTASMNNISKYSVSLPNIILHICGVKTSALIDSCARHSFISSELLSTMKVISTMSEELTLLIADGSKVQTKYHVILDIKLGSNPTIT</sequence>
<dbReference type="EMBL" id="LGUB01000070">
    <property type="protein sequence ID" value="KRH94473.1"/>
    <property type="molecule type" value="Genomic_DNA"/>
</dbReference>
<feature type="region of interest" description="Disordered" evidence="1">
    <location>
        <begin position="150"/>
        <end position="169"/>
    </location>
</feature>
<name>A0A0R0LYV1_9MICR</name>
<evidence type="ECO:0000313" key="3">
    <source>
        <dbReference type="Proteomes" id="UP000051530"/>
    </source>
</evidence>
<feature type="compositionally biased region" description="Polar residues" evidence="1">
    <location>
        <begin position="150"/>
        <end position="160"/>
    </location>
</feature>
<reference evidence="2 3" key="1">
    <citation type="submission" date="2015-07" db="EMBL/GenBank/DDBJ databases">
        <title>The genome of Pseudoloma neurophilia, a relevant intracellular parasite of the zebrafish.</title>
        <authorList>
            <person name="Ndikumana S."/>
            <person name="Pelin A."/>
            <person name="Sanders J."/>
            <person name="Corradi N."/>
        </authorList>
    </citation>
    <scope>NUCLEOTIDE SEQUENCE [LARGE SCALE GENOMIC DNA]</scope>
    <source>
        <strain evidence="2 3">MK1</strain>
    </source>
</reference>
<proteinExistence type="predicted"/>
<protein>
    <recommendedName>
        <fullName evidence="4">Transposable element</fullName>
    </recommendedName>
</protein>